<proteinExistence type="predicted"/>
<dbReference type="AlphaFoldDB" id="A0A6H5H6A8"/>
<evidence type="ECO:0000313" key="3">
    <source>
        <dbReference type="Proteomes" id="UP000479000"/>
    </source>
</evidence>
<gene>
    <name evidence="2" type="ORF">NTEN_LOCUS17574</name>
</gene>
<evidence type="ECO:0000256" key="1">
    <source>
        <dbReference type="SAM" id="MobiDB-lite"/>
    </source>
</evidence>
<feature type="region of interest" description="Disordered" evidence="1">
    <location>
        <begin position="178"/>
        <end position="198"/>
    </location>
</feature>
<sequence>MASSAYDEVLIQRASFSYHRRELHMVECLRTQDPAVRQVGYLIHIRRAVKHLVNTVSHGARQVAYFTGRLGNDLDRRLLPGISRLSKPVRVVHHFLRRYKRAIIVIPYRYRKCESREGLAVIAVLQECQYIKAECSKVNVPCRNLGPRGSLASQNSFLRTRAPSITVAVGTLRRGGCGNGAGSGKSSSGYGKQRRRRSTIESFCKPLTGNVEPRDRARKSRETVQDPGVYLLQGCYLGVYSRFYL</sequence>
<evidence type="ECO:0000313" key="2">
    <source>
        <dbReference type="EMBL" id="CAB0012883.1"/>
    </source>
</evidence>
<name>A0A6H5H6A8_9HEMI</name>
<organism evidence="2 3">
    <name type="scientific">Nesidiocoris tenuis</name>
    <dbReference type="NCBI Taxonomy" id="355587"/>
    <lineage>
        <taxon>Eukaryota</taxon>
        <taxon>Metazoa</taxon>
        <taxon>Ecdysozoa</taxon>
        <taxon>Arthropoda</taxon>
        <taxon>Hexapoda</taxon>
        <taxon>Insecta</taxon>
        <taxon>Pterygota</taxon>
        <taxon>Neoptera</taxon>
        <taxon>Paraneoptera</taxon>
        <taxon>Hemiptera</taxon>
        <taxon>Heteroptera</taxon>
        <taxon>Panheteroptera</taxon>
        <taxon>Cimicomorpha</taxon>
        <taxon>Miridae</taxon>
        <taxon>Dicyphina</taxon>
        <taxon>Nesidiocoris</taxon>
    </lineage>
</organism>
<protein>
    <submittedName>
        <fullName evidence="2">Uncharacterized protein</fullName>
    </submittedName>
</protein>
<dbReference type="EMBL" id="CADCXU010025656">
    <property type="protein sequence ID" value="CAB0012883.1"/>
    <property type="molecule type" value="Genomic_DNA"/>
</dbReference>
<accession>A0A6H5H6A8</accession>
<reference evidence="2 3" key="1">
    <citation type="submission" date="2020-02" db="EMBL/GenBank/DDBJ databases">
        <authorList>
            <person name="Ferguson B K."/>
        </authorList>
    </citation>
    <scope>NUCLEOTIDE SEQUENCE [LARGE SCALE GENOMIC DNA]</scope>
</reference>
<keyword evidence="3" id="KW-1185">Reference proteome</keyword>
<dbReference type="Proteomes" id="UP000479000">
    <property type="component" value="Unassembled WGS sequence"/>
</dbReference>